<comment type="similarity">
    <text evidence="1 7">Belongs to the outer membrane factor (OMF) (TC 1.B.17) family.</text>
</comment>
<keyword evidence="2 7" id="KW-1134">Transmembrane beta strand</keyword>
<evidence type="ECO:0000313" key="10">
    <source>
        <dbReference type="Proteomes" id="UP001212189"/>
    </source>
</evidence>
<reference evidence="9 10" key="1">
    <citation type="submission" date="2022-12" db="EMBL/GenBank/DDBJ databases">
        <title>Coexistence and Characterization of a Novel Tigecycline Resistance gene tet(X) variant and blaNDM-1 in a Pseudomonas caeni Isolate of Chicken Origin.</title>
        <authorList>
            <person name="Lu X."/>
            <person name="Zhang L."/>
            <person name="Li R."/>
            <person name="Wang Z."/>
        </authorList>
    </citation>
    <scope>NUCLEOTIDE SEQUENCE [LARGE SCALE GENOMIC DNA]</scope>
    <source>
        <strain evidence="9 10">CE14</strain>
    </source>
</reference>
<keyword evidence="4 7" id="KW-0564">Palmitate</keyword>
<dbReference type="Gene3D" id="1.20.1600.10">
    <property type="entry name" value="Outer membrane efflux proteins (OEP)"/>
    <property type="match status" value="1"/>
</dbReference>
<dbReference type="InterPro" id="IPR010131">
    <property type="entry name" value="MdtP/NodT-like"/>
</dbReference>
<comment type="subcellular location">
    <subcellularLocation>
        <location evidence="7">Cell outer membrane</location>
        <topology evidence="7">Lipid-anchor</topology>
    </subcellularLocation>
</comment>
<organism evidence="9 10">
    <name type="scientific">Denitrificimonas caeni</name>
    <dbReference type="NCBI Taxonomy" id="521720"/>
    <lineage>
        <taxon>Bacteria</taxon>
        <taxon>Pseudomonadati</taxon>
        <taxon>Pseudomonadota</taxon>
        <taxon>Gammaproteobacteria</taxon>
        <taxon>Pseudomonadales</taxon>
        <taxon>Pseudomonadaceae</taxon>
        <taxon>Denitrificimonas</taxon>
    </lineage>
</organism>
<keyword evidence="6 7" id="KW-0449">Lipoprotein</keyword>
<dbReference type="EMBL" id="CP114976">
    <property type="protein sequence ID" value="WBE24635.1"/>
    <property type="molecule type" value="Genomic_DNA"/>
</dbReference>
<gene>
    <name evidence="9" type="ORF">O6P33_09690</name>
</gene>
<feature type="signal peptide" evidence="7">
    <location>
        <begin position="1"/>
        <end position="23"/>
    </location>
</feature>
<feature type="coiled-coil region" evidence="8">
    <location>
        <begin position="351"/>
        <end position="410"/>
    </location>
</feature>
<dbReference type="PANTHER" id="PTHR30203">
    <property type="entry name" value="OUTER MEMBRANE CATION EFFLUX PROTEIN"/>
    <property type="match status" value="1"/>
</dbReference>
<keyword evidence="3 7" id="KW-0812">Transmembrane</keyword>
<dbReference type="PANTHER" id="PTHR30203:SF33">
    <property type="entry name" value="BLR4455 PROTEIN"/>
    <property type="match status" value="1"/>
</dbReference>
<evidence type="ECO:0000313" key="9">
    <source>
        <dbReference type="EMBL" id="WBE24635.1"/>
    </source>
</evidence>
<evidence type="ECO:0000256" key="8">
    <source>
        <dbReference type="SAM" id="Coils"/>
    </source>
</evidence>
<evidence type="ECO:0000256" key="6">
    <source>
        <dbReference type="ARBA" id="ARBA00023288"/>
    </source>
</evidence>
<accession>A0AAE9VQU1</accession>
<dbReference type="GO" id="GO:0015562">
    <property type="term" value="F:efflux transmembrane transporter activity"/>
    <property type="evidence" value="ECO:0007669"/>
    <property type="project" value="InterPro"/>
</dbReference>
<feature type="chain" id="PRO_5041781875" evidence="7">
    <location>
        <begin position="24"/>
        <end position="473"/>
    </location>
</feature>
<dbReference type="SUPFAM" id="SSF56954">
    <property type="entry name" value="Outer membrane efflux proteins (OEP)"/>
    <property type="match status" value="1"/>
</dbReference>
<keyword evidence="8" id="KW-0175">Coiled coil</keyword>
<dbReference type="NCBIfam" id="TIGR01845">
    <property type="entry name" value="outer_NodT"/>
    <property type="match status" value="1"/>
</dbReference>
<keyword evidence="10" id="KW-1185">Reference proteome</keyword>
<evidence type="ECO:0000256" key="1">
    <source>
        <dbReference type="ARBA" id="ARBA00007613"/>
    </source>
</evidence>
<dbReference type="InterPro" id="IPR003423">
    <property type="entry name" value="OMP_efflux"/>
</dbReference>
<name>A0AAE9VQU1_9GAMM</name>
<dbReference type="PROSITE" id="PS51257">
    <property type="entry name" value="PROKAR_LIPOPROTEIN"/>
    <property type="match status" value="1"/>
</dbReference>
<evidence type="ECO:0000256" key="7">
    <source>
        <dbReference type="RuleBase" id="RU362097"/>
    </source>
</evidence>
<sequence>MKPIVKLSLFALAGVLLSGCALGPDYQRPAAPLALEFRHTPGWKVAQPADLDASVAWWALYQDATLADLLKQLEASNQNLRAAEAAWREARALVSGTRSALYPSATGQVGTTRRGDDAGVSKSNEVALGLSWQLDIWGQVRRQVEASEANAQASAAEWAGVRLSQQAELVQNYLQLRVIDEQKRLYDATISAYERSLRTTENRYRAGMVTRADVSQALTQLRNAQAQRIDLDWQRARYEHAIALLVGSTPNAVQVAAVTSLPALPELPLVVASSLLERRPDIAAAERRVMAANAEIGVAQTAYFPDLTLSASGGYRGSNLADWISMPNRFWSIGPQFAMTLFDAGLRRSKVEQAEARYDQQVARYRQTTLQAIGEVEDALVQLNVLAQEIEVQREALVAAQDALRLTENQYAAGMVDYLSVSSAQTAALNSERALLSLLGTQLTASVQLISALGGGWHIKDTLAQQSSDNESE</sequence>
<dbReference type="RefSeq" id="WP_269817578.1">
    <property type="nucleotide sequence ID" value="NZ_CP114976.1"/>
</dbReference>
<dbReference type="Pfam" id="PF02321">
    <property type="entry name" value="OEP"/>
    <property type="match status" value="2"/>
</dbReference>
<keyword evidence="5" id="KW-0998">Cell outer membrane</keyword>
<keyword evidence="7" id="KW-0732">Signal</keyword>
<dbReference type="GO" id="GO:0009279">
    <property type="term" value="C:cell outer membrane"/>
    <property type="evidence" value="ECO:0007669"/>
    <property type="project" value="UniProtKB-SubCell"/>
</dbReference>
<protein>
    <submittedName>
        <fullName evidence="9">Efflux transporter outer membrane subunit</fullName>
    </submittedName>
</protein>
<evidence type="ECO:0000256" key="2">
    <source>
        <dbReference type="ARBA" id="ARBA00022452"/>
    </source>
</evidence>
<evidence type="ECO:0000256" key="5">
    <source>
        <dbReference type="ARBA" id="ARBA00023237"/>
    </source>
</evidence>
<dbReference type="KEGG" id="dce:O6P33_09690"/>
<proteinExistence type="inferred from homology"/>
<dbReference type="Proteomes" id="UP001212189">
    <property type="component" value="Chromosome"/>
</dbReference>
<dbReference type="AlphaFoldDB" id="A0AAE9VQU1"/>
<evidence type="ECO:0000256" key="3">
    <source>
        <dbReference type="ARBA" id="ARBA00022692"/>
    </source>
</evidence>
<dbReference type="Gene3D" id="2.20.200.10">
    <property type="entry name" value="Outer membrane efflux proteins (OEP)"/>
    <property type="match status" value="1"/>
</dbReference>
<keyword evidence="7" id="KW-0472">Membrane</keyword>
<evidence type="ECO:0000256" key="4">
    <source>
        <dbReference type="ARBA" id="ARBA00023139"/>
    </source>
</evidence>